<organism evidence="1">
    <name type="scientific">freshwater metagenome</name>
    <dbReference type="NCBI Taxonomy" id="449393"/>
    <lineage>
        <taxon>unclassified sequences</taxon>
        <taxon>metagenomes</taxon>
        <taxon>ecological metagenomes</taxon>
    </lineage>
</organism>
<dbReference type="AlphaFoldDB" id="A0A6J6NV00"/>
<evidence type="ECO:0000313" key="1">
    <source>
        <dbReference type="EMBL" id="CAB4688093.1"/>
    </source>
</evidence>
<name>A0A6J6NV00_9ZZZZ</name>
<sequence length="141" mass="14966">MCQIDFISIAKKTSHSSSVIVTGSALEPTPALFTTPVKSPCLATNFLSACSTSAKLPTSARSNSTLWPAALNSPRYFSEPATSISTKETRAPACAASSTIAAPIPFAPPVTKIWSFGNFMIRSLSLLLAQQQPRMRPHLLG</sequence>
<proteinExistence type="predicted"/>
<accession>A0A6J6NV00</accession>
<protein>
    <submittedName>
        <fullName evidence="1">Unannotated protein</fullName>
    </submittedName>
</protein>
<reference evidence="1" key="1">
    <citation type="submission" date="2020-05" db="EMBL/GenBank/DDBJ databases">
        <authorList>
            <person name="Chiriac C."/>
            <person name="Salcher M."/>
            <person name="Ghai R."/>
            <person name="Kavagutti S V."/>
        </authorList>
    </citation>
    <scope>NUCLEOTIDE SEQUENCE</scope>
</reference>
<gene>
    <name evidence="1" type="ORF">UFOPK2360_00971</name>
</gene>
<dbReference type="EMBL" id="CAEZXH010000060">
    <property type="protein sequence ID" value="CAB4688093.1"/>
    <property type="molecule type" value="Genomic_DNA"/>
</dbReference>